<dbReference type="AlphaFoldDB" id="A0A6H9YTU1"/>
<keyword evidence="1" id="KW-0472">Membrane</keyword>
<evidence type="ECO:0000313" key="3">
    <source>
        <dbReference type="Proteomes" id="UP000468735"/>
    </source>
</evidence>
<evidence type="ECO:0000313" key="2">
    <source>
        <dbReference type="EMBL" id="KAB2344728.1"/>
    </source>
</evidence>
<sequence length="222" mass="23841">MTATTAHRSQDSPAATFTRIAFHLAPVLMLTYGLVRLIDGRDGHHGPGTAWTVGHLLFLGALLMYGPVIVGLRRRVPRGGMPRRLTANIATGVALVGLATFIRVAIIDIVVGLQAADPAEKSRLSDRYSDVPAVLPQVVYEIGPMFFMLGLIVLLVQLAVVGPRSIGNILSPVLVVLGFITIFINLDLLSAGAALIWLALIHHARTPARAETRRRTPQPNTA</sequence>
<name>A0A6H9YTU1_9ACTN</name>
<protein>
    <submittedName>
        <fullName evidence="2">Uncharacterized protein</fullName>
    </submittedName>
</protein>
<keyword evidence="1" id="KW-1133">Transmembrane helix</keyword>
<dbReference type="RefSeq" id="WP_151565096.1">
    <property type="nucleotide sequence ID" value="NZ_WBMT01000015.1"/>
</dbReference>
<keyword evidence="3" id="KW-1185">Reference proteome</keyword>
<comment type="caution">
    <text evidence="2">The sequence shown here is derived from an EMBL/GenBank/DDBJ whole genome shotgun (WGS) entry which is preliminary data.</text>
</comment>
<feature type="transmembrane region" description="Helical" evidence="1">
    <location>
        <begin position="50"/>
        <end position="72"/>
    </location>
</feature>
<proteinExistence type="predicted"/>
<reference evidence="2 3" key="1">
    <citation type="submission" date="2019-09" db="EMBL/GenBank/DDBJ databases">
        <title>Actinomadura physcomitrii sp. nov., a novel actinomycete isolated from moss [Physcomitrium sphaericum (Ludw) Fuernr].</title>
        <authorList>
            <person name="Zhuang X."/>
            <person name="Liu C."/>
        </authorList>
    </citation>
    <scope>NUCLEOTIDE SEQUENCE [LARGE SCALE GENOMIC DNA]</scope>
    <source>
        <strain evidence="2 3">HMC1</strain>
    </source>
</reference>
<evidence type="ECO:0000256" key="1">
    <source>
        <dbReference type="SAM" id="Phobius"/>
    </source>
</evidence>
<keyword evidence="1" id="KW-0812">Transmembrane</keyword>
<gene>
    <name evidence="2" type="ORF">F8566_29395</name>
</gene>
<dbReference type="EMBL" id="WBMT01000015">
    <property type="protein sequence ID" value="KAB2344728.1"/>
    <property type="molecule type" value="Genomic_DNA"/>
</dbReference>
<feature type="transmembrane region" description="Helical" evidence="1">
    <location>
        <begin position="173"/>
        <end position="200"/>
    </location>
</feature>
<feature type="transmembrane region" description="Helical" evidence="1">
    <location>
        <begin position="142"/>
        <end position="161"/>
    </location>
</feature>
<feature type="transmembrane region" description="Helical" evidence="1">
    <location>
        <begin position="93"/>
        <end position="116"/>
    </location>
</feature>
<dbReference type="OrthoDB" id="3539663at2"/>
<accession>A0A6H9YTU1</accession>
<feature type="transmembrane region" description="Helical" evidence="1">
    <location>
        <begin position="20"/>
        <end position="38"/>
    </location>
</feature>
<organism evidence="2 3">
    <name type="scientific">Actinomadura rudentiformis</name>
    <dbReference type="NCBI Taxonomy" id="359158"/>
    <lineage>
        <taxon>Bacteria</taxon>
        <taxon>Bacillati</taxon>
        <taxon>Actinomycetota</taxon>
        <taxon>Actinomycetes</taxon>
        <taxon>Streptosporangiales</taxon>
        <taxon>Thermomonosporaceae</taxon>
        <taxon>Actinomadura</taxon>
    </lineage>
</organism>
<dbReference type="Proteomes" id="UP000468735">
    <property type="component" value="Unassembled WGS sequence"/>
</dbReference>